<dbReference type="EMBL" id="PDYH01000049">
    <property type="protein sequence ID" value="PHU39446.1"/>
    <property type="molecule type" value="Genomic_DNA"/>
</dbReference>
<accession>A0A2G3E826</accession>
<reference evidence="3" key="1">
    <citation type="submission" date="2017-10" db="EMBL/GenBank/DDBJ databases">
        <title>Resolving the taxonomy of Roseburia spp., Eubacterium rectale and Agathobacter spp. through phylogenomic analysis.</title>
        <authorList>
            <person name="Sheridan P.O."/>
            <person name="Walker A.W."/>
            <person name="Duncan S.H."/>
            <person name="Scott K.P."/>
            <person name="Toole P.W.O."/>
            <person name="Luis P."/>
            <person name="Flint H.J."/>
        </authorList>
    </citation>
    <scope>NUCLEOTIDE SEQUENCE [LARGE SCALE GENOMIC DNA]</scope>
    <source>
        <strain evidence="3">JK10</strain>
    </source>
</reference>
<dbReference type="Gene3D" id="3.40.50.300">
    <property type="entry name" value="P-loop containing nucleotide triphosphate hydrolases"/>
    <property type="match status" value="1"/>
</dbReference>
<dbReference type="SUPFAM" id="SSF52540">
    <property type="entry name" value="P-loop containing nucleoside triphosphate hydrolases"/>
    <property type="match status" value="1"/>
</dbReference>
<dbReference type="InterPro" id="IPR027417">
    <property type="entry name" value="P-loop_NTPase"/>
</dbReference>
<feature type="domain" description="DUF4143" evidence="2">
    <location>
        <begin position="224"/>
        <end position="384"/>
    </location>
</feature>
<protein>
    <submittedName>
        <fullName evidence="3">ATPase</fullName>
    </submittedName>
</protein>
<comment type="caution">
    <text evidence="3">The sequence shown here is derived from an EMBL/GenBank/DDBJ whole genome shotgun (WGS) entry which is preliminary data.</text>
</comment>
<dbReference type="InterPro" id="IPR041682">
    <property type="entry name" value="AAA_14"/>
</dbReference>
<organism evidence="3 4">
    <name type="scientific">Pseudobutyrivibrio ruminis</name>
    <dbReference type="NCBI Taxonomy" id="46206"/>
    <lineage>
        <taxon>Bacteria</taxon>
        <taxon>Bacillati</taxon>
        <taxon>Bacillota</taxon>
        <taxon>Clostridia</taxon>
        <taxon>Lachnospirales</taxon>
        <taxon>Lachnospiraceae</taxon>
        <taxon>Pseudobutyrivibrio</taxon>
    </lineage>
</organism>
<dbReference type="Pfam" id="PF13635">
    <property type="entry name" value="DUF4143"/>
    <property type="match status" value="1"/>
</dbReference>
<dbReference type="PANTHER" id="PTHR33295:SF7">
    <property type="entry name" value="ATPASE"/>
    <property type="match status" value="1"/>
</dbReference>
<evidence type="ECO:0000259" key="2">
    <source>
        <dbReference type="Pfam" id="PF13635"/>
    </source>
</evidence>
<proteinExistence type="predicted"/>
<gene>
    <name evidence="3" type="ORF">CSX00_11370</name>
</gene>
<evidence type="ECO:0000313" key="4">
    <source>
        <dbReference type="Proteomes" id="UP000224317"/>
    </source>
</evidence>
<dbReference type="Proteomes" id="UP000224317">
    <property type="component" value="Unassembled WGS sequence"/>
</dbReference>
<dbReference type="InterPro" id="IPR025420">
    <property type="entry name" value="DUF4143"/>
</dbReference>
<dbReference type="PANTHER" id="PTHR33295">
    <property type="entry name" value="ATPASE"/>
    <property type="match status" value="1"/>
</dbReference>
<dbReference type="RefSeq" id="WP_090155866.1">
    <property type="nucleotide sequence ID" value="NZ_PDYH01000049.1"/>
</dbReference>
<feature type="domain" description="AAA" evidence="1">
    <location>
        <begin position="18"/>
        <end position="152"/>
    </location>
</feature>
<evidence type="ECO:0000313" key="3">
    <source>
        <dbReference type="EMBL" id="PHU39446.1"/>
    </source>
</evidence>
<dbReference type="Pfam" id="PF13173">
    <property type="entry name" value="AAA_14"/>
    <property type="match status" value="1"/>
</dbReference>
<evidence type="ECO:0000259" key="1">
    <source>
        <dbReference type="Pfam" id="PF13173"/>
    </source>
</evidence>
<keyword evidence="4" id="KW-1185">Reference proteome</keyword>
<name>A0A2G3E826_9FIRM</name>
<dbReference type="AlphaFoldDB" id="A0A2G3E826"/>
<sequence length="440" mass="51306">MYREIINDLKKWRDKSRRKPLILTGVRQCGKTYIVDEFARSNFESYVYVNFESEETLSAIFDYDFDVNRIIKELERHFKTEIIPGKTLVFFDEIQECTRAITSLKYFCEQMRDLHIVCAGSLLGVALKKKQISFPVGKVNRLQLYPMSFKEFIIANDKADLIDTFKEWPTDREIPKLYTAQMEELLKNYYIVGGMPEVVKTWIENHDYEEVEEVQKEILNDYADDFSKHAPLTDIPKIRWIWDSVPVQLAKENNKFIFSHVKEGKRSAELEDALQWLVDAGLLIKTELVEKPEIPLEGASDKTYFKVYMSDVGLLRAKSKVSVNTILEESDLYIRYKGAFAENYVLNELKSIGKAPFFWRSGNTAEVDFIYEEEGEIVPVEVKAADNTQAKSYKQFCKKYQPKKGLKLSRKNIAENLCEATLTFNIPLYLEWNIDSYIKG</sequence>